<evidence type="ECO:0000313" key="2">
    <source>
        <dbReference type="Proteomes" id="UP001281761"/>
    </source>
</evidence>
<accession>A0ABQ9WT38</accession>
<protein>
    <submittedName>
        <fullName evidence="1">Uncharacterized protein</fullName>
    </submittedName>
</protein>
<comment type="caution">
    <text evidence="1">The sequence shown here is derived from an EMBL/GenBank/DDBJ whole genome shotgun (WGS) entry which is preliminary data.</text>
</comment>
<keyword evidence="2" id="KW-1185">Reference proteome</keyword>
<reference evidence="1 2" key="1">
    <citation type="journal article" date="2022" name="bioRxiv">
        <title>Genomics of Preaxostyla Flagellates Illuminates Evolutionary Transitions and the Path Towards Mitochondrial Loss.</title>
        <authorList>
            <person name="Novak L.V.F."/>
            <person name="Treitli S.C."/>
            <person name="Pyrih J."/>
            <person name="Halakuc P."/>
            <person name="Pipaliya S.V."/>
            <person name="Vacek V."/>
            <person name="Brzon O."/>
            <person name="Soukal P."/>
            <person name="Eme L."/>
            <person name="Dacks J.B."/>
            <person name="Karnkowska A."/>
            <person name="Elias M."/>
            <person name="Hampl V."/>
        </authorList>
    </citation>
    <scope>NUCLEOTIDE SEQUENCE [LARGE SCALE GENOMIC DNA]</scope>
    <source>
        <strain evidence="1">NAU3</strain>
        <tissue evidence="1">Gut</tissue>
    </source>
</reference>
<dbReference type="Proteomes" id="UP001281761">
    <property type="component" value="Unassembled WGS sequence"/>
</dbReference>
<proteinExistence type="predicted"/>
<organism evidence="1 2">
    <name type="scientific">Blattamonas nauphoetae</name>
    <dbReference type="NCBI Taxonomy" id="2049346"/>
    <lineage>
        <taxon>Eukaryota</taxon>
        <taxon>Metamonada</taxon>
        <taxon>Preaxostyla</taxon>
        <taxon>Oxymonadida</taxon>
        <taxon>Blattamonas</taxon>
    </lineage>
</organism>
<sequence length="124" mass="14234">MKDTRTHCKTNEWLRVNVRRPSPLLLLPRNLPNTPATVIASFSSFESGVEERRGECERRKSERMMDCHTPQTRQCVETGKLIESRNCVRENCCPGVERRVGTQVGCKEMEELGVILRFQVPAEC</sequence>
<gene>
    <name evidence="1" type="ORF">BLNAU_22421</name>
</gene>
<evidence type="ECO:0000313" key="1">
    <source>
        <dbReference type="EMBL" id="KAK2942660.1"/>
    </source>
</evidence>
<dbReference type="EMBL" id="JARBJD010000391">
    <property type="protein sequence ID" value="KAK2942660.1"/>
    <property type="molecule type" value="Genomic_DNA"/>
</dbReference>
<name>A0ABQ9WT38_9EUKA</name>